<dbReference type="Proteomes" id="UP001154420">
    <property type="component" value="Unassembled WGS sequence"/>
</dbReference>
<feature type="transmembrane region" description="Helical" evidence="1">
    <location>
        <begin position="140"/>
        <end position="158"/>
    </location>
</feature>
<feature type="transmembrane region" description="Helical" evidence="1">
    <location>
        <begin position="170"/>
        <end position="188"/>
    </location>
</feature>
<feature type="chain" id="PRO_5040782854" description="Stage III sporulation protein AE" evidence="2">
    <location>
        <begin position="34"/>
        <end position="392"/>
    </location>
</feature>
<feature type="transmembrane region" description="Helical" evidence="1">
    <location>
        <begin position="316"/>
        <end position="347"/>
    </location>
</feature>
<evidence type="ECO:0000256" key="2">
    <source>
        <dbReference type="SAM" id="SignalP"/>
    </source>
</evidence>
<keyword evidence="1" id="KW-0812">Transmembrane</keyword>
<keyword evidence="4" id="KW-1185">Reference proteome</keyword>
<gene>
    <name evidence="3" type="ORF">D5281_03575</name>
</gene>
<evidence type="ECO:0008006" key="5">
    <source>
        <dbReference type="Google" id="ProtNLM"/>
    </source>
</evidence>
<keyword evidence="1" id="KW-0472">Membrane</keyword>
<evidence type="ECO:0000313" key="3">
    <source>
        <dbReference type="EMBL" id="NBJ91694.1"/>
    </source>
</evidence>
<evidence type="ECO:0000313" key="4">
    <source>
        <dbReference type="Proteomes" id="UP001154420"/>
    </source>
</evidence>
<feature type="transmembrane region" description="Helical" evidence="1">
    <location>
        <begin position="110"/>
        <end position="128"/>
    </location>
</feature>
<accession>A0A9X5BDF8</accession>
<comment type="caution">
    <text evidence="3">The sequence shown here is derived from an EMBL/GenBank/DDBJ whole genome shotgun (WGS) entry which is preliminary data.</text>
</comment>
<dbReference type="Pfam" id="PF09546">
    <property type="entry name" value="Spore_III_AE"/>
    <property type="match status" value="1"/>
</dbReference>
<protein>
    <recommendedName>
        <fullName evidence="5">Stage III sporulation protein AE</fullName>
    </recommendedName>
</protein>
<dbReference type="InterPro" id="IPR014194">
    <property type="entry name" value="Spore_III_AE"/>
</dbReference>
<dbReference type="AlphaFoldDB" id="A0A9X5BDF8"/>
<proteinExistence type="predicted"/>
<reference evidence="3" key="1">
    <citation type="submission" date="2018-09" db="EMBL/GenBank/DDBJ databases">
        <title>Murine metabolic-syndrome-specific gut microbial biobank.</title>
        <authorList>
            <person name="Liu C."/>
        </authorList>
    </citation>
    <scope>NUCLEOTIDE SEQUENCE</scope>
    <source>
        <strain evidence="3">D42-62</strain>
    </source>
</reference>
<feature type="transmembrane region" description="Helical" evidence="1">
    <location>
        <begin position="285"/>
        <end position="310"/>
    </location>
</feature>
<feature type="transmembrane region" description="Helical" evidence="1">
    <location>
        <begin position="249"/>
        <end position="273"/>
    </location>
</feature>
<organism evidence="3 4">
    <name type="scientific">Parablautia muri</name>
    <dbReference type="NCBI Taxonomy" id="2320879"/>
    <lineage>
        <taxon>Bacteria</taxon>
        <taxon>Bacillati</taxon>
        <taxon>Bacillota</taxon>
        <taxon>Clostridia</taxon>
        <taxon>Lachnospirales</taxon>
        <taxon>Lachnospiraceae</taxon>
        <taxon>Parablautia</taxon>
    </lineage>
</organism>
<feature type="transmembrane region" description="Helical" evidence="1">
    <location>
        <begin position="368"/>
        <end position="391"/>
    </location>
</feature>
<feature type="transmembrane region" description="Helical" evidence="1">
    <location>
        <begin position="200"/>
        <end position="229"/>
    </location>
</feature>
<evidence type="ECO:0000256" key="1">
    <source>
        <dbReference type="SAM" id="Phobius"/>
    </source>
</evidence>
<sequence>MQLGVRMKKCRRFLFFWGMIMIALSLPEMRACASEKKESGAEFDYIDRWLKSNDLSQVNEGMDSLFPGMEIDSGQMLVMIMEGNAPQAFKMFAEQVKDGLFGELSGLRQIFIYILVLGVVSALFAEFSDLFAGGQLAQSGFYFLYLFLMVILTKVILFVSETATQAVENIVLFVKLFVPTYCVAVGAAQGAASGVYYYQFMLIVAYLVESFLSSVMVPFIFSYVMLALLNGFWTEEKLTLLLDFIEKGIGLALKVAMGAITGLSLVQAVIVPVASGLRISAMRKAVSAIPGIGGVTEGVAELVLGSAVLIKNSMGVLLFIVLFGACLTPLLKILIVTATVKLGAAITGIVSDKRISLCADRVGGGCFLFLRCVCTSMILFMIVVAVASYTIS</sequence>
<keyword evidence="1" id="KW-1133">Transmembrane helix</keyword>
<feature type="signal peptide" evidence="2">
    <location>
        <begin position="1"/>
        <end position="33"/>
    </location>
</feature>
<keyword evidence="2" id="KW-0732">Signal</keyword>
<dbReference type="EMBL" id="QZDT01000003">
    <property type="protein sequence ID" value="NBJ91694.1"/>
    <property type="molecule type" value="Genomic_DNA"/>
</dbReference>
<name>A0A9X5BDF8_9FIRM</name>